<evidence type="ECO:0000256" key="5">
    <source>
        <dbReference type="ARBA" id="ARBA00022989"/>
    </source>
</evidence>
<proteinExistence type="predicted"/>
<sequence length="432" mass="48450">MELNFIKTFIEKLKDLVFSNTEEGTSFFKTCFNRLNALIGIGLITIPYTLTQAGWLSLAFRIILAMVFCYTGLLLQRCVDSNSSIKTYSDISSYALGRRGRIFISIFQFVEVYLVPTGFLILEGNNLHKLFPHVGLKAHGHTVEGKKFFIIISGLVILPTIWLKDFSMLSYVSATRLLSSMIIIFSILWVSVADGVGFSNKGKIFDIGGVPITLSLYAICFGAHPIFPNLFSSMKDKNRFSQVIDHHYISIAVIGYLMLGENVQSQVTLSLPTRKVSCQIAIYTILVTPITKFALIFSPIPVAIENRLPRKYKTKFISILLRTGLLISTLVVALGFPFFTLLVALIGSILVVIVSILLPCSCYLKISGAYRKWTFEAVMIWFIIFFWFSGRIGGYIRIHKGYSQTFMRNVLAVACNSFVQNNWTALAYVAAI</sequence>
<accession>A0AAV8TY19</accession>
<keyword evidence="3 7" id="KW-0812">Transmembrane</keyword>
<gene>
    <name evidence="9" type="ORF">K2173_027053</name>
</gene>
<dbReference type="InterPro" id="IPR013057">
    <property type="entry name" value="AA_transpt_TM"/>
</dbReference>
<feature type="transmembrane region" description="Helical" evidence="7">
    <location>
        <begin position="56"/>
        <end position="75"/>
    </location>
</feature>
<evidence type="ECO:0000256" key="3">
    <source>
        <dbReference type="ARBA" id="ARBA00022692"/>
    </source>
</evidence>
<keyword evidence="4" id="KW-0029">Amino-acid transport</keyword>
<comment type="caution">
    <text evidence="9">The sequence shown here is derived from an EMBL/GenBank/DDBJ whole genome shotgun (WGS) entry which is preliminary data.</text>
</comment>
<dbReference type="Pfam" id="PF01490">
    <property type="entry name" value="Aa_trans"/>
    <property type="match status" value="1"/>
</dbReference>
<keyword evidence="5 7" id="KW-1133">Transmembrane helix</keyword>
<feature type="transmembrane region" description="Helical" evidence="7">
    <location>
        <begin position="325"/>
        <end position="358"/>
    </location>
</feature>
<evidence type="ECO:0000256" key="7">
    <source>
        <dbReference type="SAM" id="Phobius"/>
    </source>
</evidence>
<feature type="transmembrane region" description="Helical" evidence="7">
    <location>
        <begin position="175"/>
        <end position="192"/>
    </location>
</feature>
<dbReference type="EMBL" id="JAIWQS010000002">
    <property type="protein sequence ID" value="KAJ8771876.1"/>
    <property type="molecule type" value="Genomic_DNA"/>
</dbReference>
<evidence type="ECO:0000256" key="1">
    <source>
        <dbReference type="ARBA" id="ARBA00004141"/>
    </source>
</evidence>
<dbReference type="GO" id="GO:0005774">
    <property type="term" value="C:vacuolar membrane"/>
    <property type="evidence" value="ECO:0007669"/>
    <property type="project" value="TreeGrafter"/>
</dbReference>
<dbReference type="Proteomes" id="UP001159364">
    <property type="component" value="Linkage Group LG02"/>
</dbReference>
<evidence type="ECO:0000313" key="10">
    <source>
        <dbReference type="Proteomes" id="UP001159364"/>
    </source>
</evidence>
<feature type="transmembrane region" description="Helical" evidence="7">
    <location>
        <begin position="102"/>
        <end position="122"/>
    </location>
</feature>
<feature type="transmembrane region" description="Helical" evidence="7">
    <location>
        <begin position="212"/>
        <end position="231"/>
    </location>
</feature>
<evidence type="ECO:0000313" key="9">
    <source>
        <dbReference type="EMBL" id="KAJ8771876.1"/>
    </source>
</evidence>
<dbReference type="PANTHER" id="PTHR22950:SF698">
    <property type="entry name" value="AMINO ACID TRANSPORTER TRANSMEMBRANE DOMAIN-CONTAINING PROTEIN"/>
    <property type="match status" value="1"/>
</dbReference>
<feature type="transmembrane region" description="Helical" evidence="7">
    <location>
        <begin position="147"/>
        <end position="163"/>
    </location>
</feature>
<feature type="domain" description="Amino acid transporter transmembrane" evidence="8">
    <location>
        <begin position="24"/>
        <end position="392"/>
    </location>
</feature>
<dbReference type="PANTHER" id="PTHR22950">
    <property type="entry name" value="AMINO ACID TRANSPORTER"/>
    <property type="match status" value="1"/>
</dbReference>
<dbReference type="AlphaFoldDB" id="A0AAV8TY19"/>
<feature type="transmembrane region" description="Helical" evidence="7">
    <location>
        <begin position="31"/>
        <end position="50"/>
    </location>
</feature>
<comment type="subcellular location">
    <subcellularLocation>
        <location evidence="1">Membrane</location>
        <topology evidence="1">Multi-pass membrane protein</topology>
    </subcellularLocation>
</comment>
<evidence type="ECO:0000256" key="4">
    <source>
        <dbReference type="ARBA" id="ARBA00022970"/>
    </source>
</evidence>
<keyword evidence="6 7" id="KW-0472">Membrane</keyword>
<feature type="transmembrane region" description="Helical" evidence="7">
    <location>
        <begin position="378"/>
        <end position="398"/>
    </location>
</feature>
<keyword evidence="2" id="KW-0813">Transport</keyword>
<evidence type="ECO:0000259" key="8">
    <source>
        <dbReference type="Pfam" id="PF01490"/>
    </source>
</evidence>
<reference evidence="9 10" key="1">
    <citation type="submission" date="2021-09" db="EMBL/GenBank/DDBJ databases">
        <title>Genomic insights and catalytic innovation underlie evolution of tropane alkaloids biosynthesis.</title>
        <authorList>
            <person name="Wang Y.-J."/>
            <person name="Tian T."/>
            <person name="Huang J.-P."/>
            <person name="Huang S.-X."/>
        </authorList>
    </citation>
    <scope>NUCLEOTIDE SEQUENCE [LARGE SCALE GENOMIC DNA]</scope>
    <source>
        <strain evidence="9">KIB-2018</strain>
        <tissue evidence="9">Leaf</tissue>
    </source>
</reference>
<feature type="transmembrane region" description="Helical" evidence="7">
    <location>
        <begin position="280"/>
        <end position="304"/>
    </location>
</feature>
<keyword evidence="10" id="KW-1185">Reference proteome</keyword>
<name>A0AAV8TY19_9ROSI</name>
<evidence type="ECO:0000256" key="2">
    <source>
        <dbReference type="ARBA" id="ARBA00022448"/>
    </source>
</evidence>
<protein>
    <recommendedName>
        <fullName evidence="8">Amino acid transporter transmembrane domain-containing protein</fullName>
    </recommendedName>
</protein>
<organism evidence="9 10">
    <name type="scientific">Erythroxylum novogranatense</name>
    <dbReference type="NCBI Taxonomy" id="1862640"/>
    <lineage>
        <taxon>Eukaryota</taxon>
        <taxon>Viridiplantae</taxon>
        <taxon>Streptophyta</taxon>
        <taxon>Embryophyta</taxon>
        <taxon>Tracheophyta</taxon>
        <taxon>Spermatophyta</taxon>
        <taxon>Magnoliopsida</taxon>
        <taxon>eudicotyledons</taxon>
        <taxon>Gunneridae</taxon>
        <taxon>Pentapetalae</taxon>
        <taxon>rosids</taxon>
        <taxon>fabids</taxon>
        <taxon>Malpighiales</taxon>
        <taxon>Erythroxylaceae</taxon>
        <taxon>Erythroxylum</taxon>
    </lineage>
</organism>
<evidence type="ECO:0000256" key="6">
    <source>
        <dbReference type="ARBA" id="ARBA00023136"/>
    </source>
</evidence>
<feature type="transmembrane region" description="Helical" evidence="7">
    <location>
        <begin position="243"/>
        <end position="260"/>
    </location>
</feature>
<dbReference type="GO" id="GO:0015179">
    <property type="term" value="F:L-amino acid transmembrane transporter activity"/>
    <property type="evidence" value="ECO:0007669"/>
    <property type="project" value="TreeGrafter"/>
</dbReference>